<protein>
    <submittedName>
        <fullName evidence="2">PAS sensor protein</fullName>
    </submittedName>
</protein>
<evidence type="ECO:0000256" key="1">
    <source>
        <dbReference type="SAM" id="SignalP"/>
    </source>
</evidence>
<comment type="caution">
    <text evidence="2">The sequence shown here is derived from an EMBL/GenBank/DDBJ whole genome shotgun (WGS) entry which is preliminary data.</text>
</comment>
<feature type="chain" id="PRO_5046980053" evidence="1">
    <location>
        <begin position="26"/>
        <end position="112"/>
    </location>
</feature>
<reference evidence="2 3" key="1">
    <citation type="submission" date="2022-05" db="EMBL/GenBank/DDBJ databases">
        <title>Genome Sequencing of Bee-Associated Microbes.</title>
        <authorList>
            <person name="Dunlap C."/>
        </authorList>
    </citation>
    <scope>NUCLEOTIDE SEQUENCE [LARGE SCALE GENOMIC DNA]</scope>
    <source>
        <strain evidence="2 3">NRRL NRS-1438</strain>
    </source>
</reference>
<sequence length="112" mass="12367">MRFKILSVVLSGMLLASAIVPAAGAASILAKGQNSSVSENHAINCTEREVRTYNKKFYPTRSSIPQVYHYNDGKYAGQLNITTVISYGDGVGEWWGVTYEGPVYPVYRIYPV</sequence>
<name>A0ABT4DTY7_9BACL</name>
<keyword evidence="3" id="KW-1185">Reference proteome</keyword>
<accession>A0ABT4DTY7</accession>
<organism evidence="2 3">
    <name type="scientific">Paenibacillus apiarius</name>
    <dbReference type="NCBI Taxonomy" id="46240"/>
    <lineage>
        <taxon>Bacteria</taxon>
        <taxon>Bacillati</taxon>
        <taxon>Bacillota</taxon>
        <taxon>Bacilli</taxon>
        <taxon>Bacillales</taxon>
        <taxon>Paenibacillaceae</taxon>
        <taxon>Paenibacillus</taxon>
    </lineage>
</organism>
<evidence type="ECO:0000313" key="3">
    <source>
        <dbReference type="Proteomes" id="UP001207626"/>
    </source>
</evidence>
<evidence type="ECO:0000313" key="2">
    <source>
        <dbReference type="EMBL" id="MCY9520808.1"/>
    </source>
</evidence>
<feature type="signal peptide" evidence="1">
    <location>
        <begin position="1"/>
        <end position="25"/>
    </location>
</feature>
<dbReference type="Proteomes" id="UP001207626">
    <property type="component" value="Unassembled WGS sequence"/>
</dbReference>
<keyword evidence="1" id="KW-0732">Signal</keyword>
<gene>
    <name evidence="2" type="ORF">M5X09_14215</name>
</gene>
<dbReference type="EMBL" id="JAMDLW010000019">
    <property type="protein sequence ID" value="MCY9520808.1"/>
    <property type="molecule type" value="Genomic_DNA"/>
</dbReference>
<dbReference type="RefSeq" id="WP_087435505.1">
    <property type="nucleotide sequence ID" value="NZ_JAMDLV010000036.1"/>
</dbReference>
<proteinExistence type="predicted"/>